<name>A0A852SM65_9MICO</name>
<proteinExistence type="inferred from homology"/>
<dbReference type="PANTHER" id="PTHR46494:SF1">
    <property type="entry name" value="CORA FAMILY METAL ION TRANSPORTER (EUROFUNG)"/>
    <property type="match status" value="1"/>
</dbReference>
<evidence type="ECO:0000256" key="13">
    <source>
        <dbReference type="SAM" id="MobiDB-lite"/>
    </source>
</evidence>
<evidence type="ECO:0000256" key="3">
    <source>
        <dbReference type="ARBA" id="ARBA00022448"/>
    </source>
</evidence>
<keyword evidence="4 12" id="KW-1003">Cell membrane</keyword>
<feature type="region of interest" description="Disordered" evidence="13">
    <location>
        <begin position="208"/>
        <end position="227"/>
    </location>
</feature>
<dbReference type="InterPro" id="IPR004488">
    <property type="entry name" value="Mg/Co-transport_prot_CorA"/>
</dbReference>
<evidence type="ECO:0000256" key="5">
    <source>
        <dbReference type="ARBA" id="ARBA00022692"/>
    </source>
</evidence>
<evidence type="ECO:0000313" key="15">
    <source>
        <dbReference type="Proteomes" id="UP000549913"/>
    </source>
</evidence>
<dbReference type="GO" id="GO:0005886">
    <property type="term" value="C:plasma membrane"/>
    <property type="evidence" value="ECO:0007669"/>
    <property type="project" value="UniProtKB-SubCell"/>
</dbReference>
<keyword evidence="9 12" id="KW-0472">Membrane</keyword>
<feature type="transmembrane region" description="Helical" evidence="12">
    <location>
        <begin position="273"/>
        <end position="292"/>
    </location>
</feature>
<evidence type="ECO:0000256" key="4">
    <source>
        <dbReference type="ARBA" id="ARBA00022475"/>
    </source>
</evidence>
<dbReference type="InterPro" id="IPR045863">
    <property type="entry name" value="CorA_TM1_TM2"/>
</dbReference>
<dbReference type="Gene3D" id="1.20.58.340">
    <property type="entry name" value="Magnesium transport protein CorA, transmembrane region"/>
    <property type="match status" value="2"/>
</dbReference>
<gene>
    <name evidence="12" type="primary">corA</name>
    <name evidence="14" type="ORF">BJ984_000295</name>
</gene>
<dbReference type="SUPFAM" id="SSF144083">
    <property type="entry name" value="Magnesium transport protein CorA, transmembrane region"/>
    <property type="match status" value="1"/>
</dbReference>
<evidence type="ECO:0000256" key="10">
    <source>
        <dbReference type="ARBA" id="ARBA00034269"/>
    </source>
</evidence>
<dbReference type="GO" id="GO:0015095">
    <property type="term" value="F:magnesium ion transmembrane transporter activity"/>
    <property type="evidence" value="ECO:0007669"/>
    <property type="project" value="UniProtKB-UniRule"/>
</dbReference>
<sequence length="330" mass="37379">MIVDNAVYVAGRRTADPESLDETFEVLRARHGFAWIGLYRPTPEELDAVTREFDLPALAVEDALAGHQRAKMEKYGTATFFALRPARYLDAEERVEFGEVHLFLGDDFLISVRHAESPDLGQVRRRMEADPALLAKGPLAALYAVLDQVVDEYAPVVAGVENDIDEIEDQLFNGDQEVSRRIYELSREVMALQRAVHPLVDVLESLRDDLDRPAGPQHPAGPDEELRDDFRDVHDHVLRITDRVDSFRQLLQNALTTHATLVSQDQNNEIKKISSWAAILFTPTLVGTIYGMNFEYMPELHWVLGYPFAMGLMLALGFALYTVFKRKGWL</sequence>
<accession>A0A852SM65</accession>
<dbReference type="Gene3D" id="3.30.460.20">
    <property type="entry name" value="CorA soluble domain-like"/>
    <property type="match status" value="1"/>
</dbReference>
<dbReference type="SUPFAM" id="SSF143865">
    <property type="entry name" value="CorA soluble domain-like"/>
    <property type="match status" value="1"/>
</dbReference>
<evidence type="ECO:0000256" key="12">
    <source>
        <dbReference type="RuleBase" id="RU362010"/>
    </source>
</evidence>
<comment type="similarity">
    <text evidence="2 12">Belongs to the CorA metal ion transporter (MIT) (TC 1.A.35) family.</text>
</comment>
<protein>
    <recommendedName>
        <fullName evidence="12">Magnesium transport protein CorA</fullName>
    </recommendedName>
</protein>
<organism evidence="14 15">
    <name type="scientific">Herbiconiux flava</name>
    <dbReference type="NCBI Taxonomy" id="881268"/>
    <lineage>
        <taxon>Bacteria</taxon>
        <taxon>Bacillati</taxon>
        <taxon>Actinomycetota</taxon>
        <taxon>Actinomycetes</taxon>
        <taxon>Micrococcales</taxon>
        <taxon>Microbacteriaceae</taxon>
        <taxon>Herbiconiux</taxon>
    </lineage>
</organism>
<evidence type="ECO:0000256" key="7">
    <source>
        <dbReference type="ARBA" id="ARBA00022989"/>
    </source>
</evidence>
<dbReference type="InterPro" id="IPR045861">
    <property type="entry name" value="CorA_cytoplasmic_dom"/>
</dbReference>
<dbReference type="CDD" id="cd12830">
    <property type="entry name" value="MtCorA-like"/>
    <property type="match status" value="1"/>
</dbReference>
<comment type="catalytic activity">
    <reaction evidence="10">
        <text>Mg(2+)(in) = Mg(2+)(out)</text>
        <dbReference type="Rhea" id="RHEA:29827"/>
        <dbReference type="ChEBI" id="CHEBI:18420"/>
    </reaction>
</comment>
<evidence type="ECO:0000256" key="6">
    <source>
        <dbReference type="ARBA" id="ARBA00022842"/>
    </source>
</evidence>
<dbReference type="Proteomes" id="UP000549913">
    <property type="component" value="Unassembled WGS sequence"/>
</dbReference>
<dbReference type="GO" id="GO:0015087">
    <property type="term" value="F:cobalt ion transmembrane transporter activity"/>
    <property type="evidence" value="ECO:0007669"/>
    <property type="project" value="UniProtKB-UniRule"/>
</dbReference>
<keyword evidence="6 12" id="KW-0460">Magnesium</keyword>
<evidence type="ECO:0000256" key="2">
    <source>
        <dbReference type="ARBA" id="ARBA00009765"/>
    </source>
</evidence>
<evidence type="ECO:0000256" key="11">
    <source>
        <dbReference type="ARBA" id="ARBA00045497"/>
    </source>
</evidence>
<evidence type="ECO:0000313" key="14">
    <source>
        <dbReference type="EMBL" id="NYD69137.1"/>
    </source>
</evidence>
<evidence type="ECO:0000256" key="8">
    <source>
        <dbReference type="ARBA" id="ARBA00023065"/>
    </source>
</evidence>
<keyword evidence="15" id="KW-1185">Reference proteome</keyword>
<dbReference type="GO" id="GO:0050897">
    <property type="term" value="F:cobalt ion binding"/>
    <property type="evidence" value="ECO:0007669"/>
    <property type="project" value="TreeGrafter"/>
</dbReference>
<dbReference type="NCBIfam" id="TIGR00383">
    <property type="entry name" value="corA"/>
    <property type="match status" value="1"/>
</dbReference>
<dbReference type="PANTHER" id="PTHR46494">
    <property type="entry name" value="CORA FAMILY METAL ION TRANSPORTER (EUROFUNG)"/>
    <property type="match status" value="1"/>
</dbReference>
<dbReference type="InterPro" id="IPR002523">
    <property type="entry name" value="MgTranspt_CorA/ZnTranspt_ZntB"/>
</dbReference>
<evidence type="ECO:0000256" key="9">
    <source>
        <dbReference type="ARBA" id="ARBA00023136"/>
    </source>
</evidence>
<comment type="function">
    <text evidence="11">Mediates influx of magnesium ions. Alternates between open and closed states. Activated by low cytoplasmic Mg(2+) levels. Inactive when cytoplasmic Mg(2+) levels are high.</text>
</comment>
<dbReference type="EMBL" id="JACCBM010000001">
    <property type="protein sequence ID" value="NYD69137.1"/>
    <property type="molecule type" value="Genomic_DNA"/>
</dbReference>
<keyword evidence="8 12" id="KW-0406">Ion transport</keyword>
<dbReference type="RefSeq" id="WP_179546520.1">
    <property type="nucleotide sequence ID" value="NZ_BSEW01000001.1"/>
</dbReference>
<keyword evidence="5 12" id="KW-0812">Transmembrane</keyword>
<keyword evidence="7 12" id="KW-1133">Transmembrane helix</keyword>
<reference evidence="14 15" key="1">
    <citation type="submission" date="2020-07" db="EMBL/GenBank/DDBJ databases">
        <title>Sequencing the genomes of 1000 actinobacteria strains.</title>
        <authorList>
            <person name="Klenk H.-P."/>
        </authorList>
    </citation>
    <scope>NUCLEOTIDE SEQUENCE [LARGE SCALE GENOMIC DNA]</scope>
    <source>
        <strain evidence="14 15">DSM 26474</strain>
    </source>
</reference>
<comment type="caution">
    <text evidence="14">The sequence shown here is derived from an EMBL/GenBank/DDBJ whole genome shotgun (WGS) entry which is preliminary data.</text>
</comment>
<keyword evidence="3 12" id="KW-0813">Transport</keyword>
<comment type="subcellular location">
    <subcellularLocation>
        <location evidence="1">Cell membrane</location>
        <topology evidence="1">Multi-pass membrane protein</topology>
    </subcellularLocation>
    <subcellularLocation>
        <location evidence="12">Membrane</location>
        <topology evidence="12">Multi-pass membrane protein</topology>
    </subcellularLocation>
</comment>
<dbReference type="AlphaFoldDB" id="A0A852SM65"/>
<dbReference type="FunFam" id="1.20.58.340:FF:000004">
    <property type="entry name" value="Magnesium transport protein CorA"/>
    <property type="match status" value="1"/>
</dbReference>
<feature type="transmembrane region" description="Helical" evidence="12">
    <location>
        <begin position="304"/>
        <end position="324"/>
    </location>
</feature>
<dbReference type="GO" id="GO:0000287">
    <property type="term" value="F:magnesium ion binding"/>
    <property type="evidence" value="ECO:0007669"/>
    <property type="project" value="TreeGrafter"/>
</dbReference>
<evidence type="ECO:0000256" key="1">
    <source>
        <dbReference type="ARBA" id="ARBA00004651"/>
    </source>
</evidence>
<dbReference type="Pfam" id="PF01544">
    <property type="entry name" value="CorA"/>
    <property type="match status" value="1"/>
</dbReference>